<name>A0A0G4GZ37_VITBC</name>
<evidence type="ECO:0000313" key="2">
    <source>
        <dbReference type="Proteomes" id="UP000041254"/>
    </source>
</evidence>
<dbReference type="EMBL" id="CDMY01000887">
    <property type="protein sequence ID" value="CEM36335.1"/>
    <property type="molecule type" value="Genomic_DNA"/>
</dbReference>
<sequence length="193" mass="20359">MVDATPQLLYKGERDGWEHEAMFKNVGDATNLLLLLKDPSGPIIAAHIEGGLTLPADPTAVATIPCAVSLFSVCGAFEGDGITKIDLPQDEQRVAVAGTQGAVTGSGGKPRGKVCIANGRLWLGIGNCRPAGDLRSCHVWVMKDELPAAKKYIGTINNKGTARLASSLYFTLADLKIYALQPSAGWQWVSAVA</sequence>
<proteinExistence type="predicted"/>
<dbReference type="Proteomes" id="UP000041254">
    <property type="component" value="Unassembled WGS sequence"/>
</dbReference>
<organism evidence="1 2">
    <name type="scientific">Vitrella brassicaformis (strain CCMP3155)</name>
    <dbReference type="NCBI Taxonomy" id="1169540"/>
    <lineage>
        <taxon>Eukaryota</taxon>
        <taxon>Sar</taxon>
        <taxon>Alveolata</taxon>
        <taxon>Colpodellida</taxon>
        <taxon>Vitrellaceae</taxon>
        <taxon>Vitrella</taxon>
    </lineage>
</organism>
<accession>A0A0G4GZ37</accession>
<dbReference type="VEuPathDB" id="CryptoDB:Vbra_10442"/>
<dbReference type="PhylomeDB" id="A0A0G4GZ37"/>
<protein>
    <submittedName>
        <fullName evidence="1">Uncharacterized protein</fullName>
    </submittedName>
</protein>
<dbReference type="InParanoid" id="A0A0G4GZ37"/>
<reference evidence="1 2" key="1">
    <citation type="submission" date="2014-11" db="EMBL/GenBank/DDBJ databases">
        <authorList>
            <person name="Zhu J."/>
            <person name="Qi W."/>
            <person name="Song R."/>
        </authorList>
    </citation>
    <scope>NUCLEOTIDE SEQUENCE [LARGE SCALE GENOMIC DNA]</scope>
</reference>
<gene>
    <name evidence="1" type="ORF">Vbra_10442</name>
</gene>
<dbReference type="AlphaFoldDB" id="A0A0G4GZ37"/>
<evidence type="ECO:0000313" key="1">
    <source>
        <dbReference type="EMBL" id="CEM36335.1"/>
    </source>
</evidence>
<keyword evidence="2" id="KW-1185">Reference proteome</keyword>